<name>A0A4D7ASE1_9HYPH</name>
<keyword evidence="2" id="KW-0812">Transmembrane</keyword>
<keyword evidence="4" id="KW-1185">Reference proteome</keyword>
<feature type="compositionally biased region" description="Basic and acidic residues" evidence="1">
    <location>
        <begin position="105"/>
        <end position="121"/>
    </location>
</feature>
<gene>
    <name evidence="3" type="ORF">E8M01_09165</name>
</gene>
<proteinExistence type="predicted"/>
<dbReference type="InterPro" id="IPR006311">
    <property type="entry name" value="TAT_signal"/>
</dbReference>
<dbReference type="KEGG" id="pstg:E8M01_09165"/>
<accession>A0A4D7ASE1</accession>
<evidence type="ECO:0000313" key="3">
    <source>
        <dbReference type="EMBL" id="QCI64384.1"/>
    </source>
</evidence>
<evidence type="ECO:0000256" key="1">
    <source>
        <dbReference type="SAM" id="MobiDB-lite"/>
    </source>
</evidence>
<feature type="region of interest" description="Disordered" evidence="1">
    <location>
        <begin position="1"/>
        <end position="24"/>
    </location>
</feature>
<evidence type="ECO:0000256" key="2">
    <source>
        <dbReference type="SAM" id="Phobius"/>
    </source>
</evidence>
<keyword evidence="2" id="KW-1133">Transmembrane helix</keyword>
<feature type="region of interest" description="Disordered" evidence="1">
    <location>
        <begin position="50"/>
        <end position="121"/>
    </location>
</feature>
<dbReference type="Proteomes" id="UP000298781">
    <property type="component" value="Chromosome"/>
</dbReference>
<protein>
    <submittedName>
        <fullName evidence="3">Uncharacterized protein</fullName>
    </submittedName>
</protein>
<feature type="transmembrane region" description="Helical" evidence="2">
    <location>
        <begin position="32"/>
        <end position="51"/>
    </location>
</feature>
<evidence type="ECO:0000313" key="4">
    <source>
        <dbReference type="Proteomes" id="UP000298781"/>
    </source>
</evidence>
<dbReference type="OrthoDB" id="9959280at2"/>
<dbReference type="RefSeq" id="WP_136959838.1">
    <property type="nucleotide sequence ID" value="NZ_CP039690.1"/>
</dbReference>
<organism evidence="3 4">
    <name type="scientific">Phreatobacter stygius</name>
    <dbReference type="NCBI Taxonomy" id="1940610"/>
    <lineage>
        <taxon>Bacteria</taxon>
        <taxon>Pseudomonadati</taxon>
        <taxon>Pseudomonadota</taxon>
        <taxon>Alphaproteobacteria</taxon>
        <taxon>Hyphomicrobiales</taxon>
        <taxon>Phreatobacteraceae</taxon>
        <taxon>Phreatobacter</taxon>
    </lineage>
</organism>
<dbReference type="AlphaFoldDB" id="A0A4D7ASE1"/>
<feature type="compositionally biased region" description="Basic and acidic residues" evidence="1">
    <location>
        <begin position="58"/>
        <end position="74"/>
    </location>
</feature>
<sequence>MTDASNDKAMPGDAVTPETAAPSDKALSRRLFMFKTALGAAALAAVGTVAAPTTAEAQRLRVTDSDPYDAEGRGRGRYIRRRGTDNDPYDAEGRGRVRTYRRRARVTDNDPRDPRGGGRGW</sequence>
<dbReference type="EMBL" id="CP039690">
    <property type="protein sequence ID" value="QCI64384.1"/>
    <property type="molecule type" value="Genomic_DNA"/>
</dbReference>
<reference evidence="3 4" key="1">
    <citation type="submission" date="2019-04" db="EMBL/GenBank/DDBJ databases">
        <title>Phreatobacter aquaticus sp. nov.</title>
        <authorList>
            <person name="Choi A."/>
        </authorList>
    </citation>
    <scope>NUCLEOTIDE SEQUENCE [LARGE SCALE GENOMIC DNA]</scope>
    <source>
        <strain evidence="3 4">KCTC 52518</strain>
    </source>
</reference>
<keyword evidence="2" id="KW-0472">Membrane</keyword>
<dbReference type="PROSITE" id="PS51318">
    <property type="entry name" value="TAT"/>
    <property type="match status" value="1"/>
</dbReference>